<reference evidence="1 2" key="1">
    <citation type="submission" date="2019-12" db="EMBL/GenBank/DDBJ databases">
        <title>Novel species isolated from a subtropical stream in China.</title>
        <authorList>
            <person name="Lu H."/>
        </authorList>
    </citation>
    <scope>NUCLEOTIDE SEQUENCE [LARGE SCALE GENOMIC DNA]</scope>
    <source>
        <strain evidence="1 2">FT109W</strain>
    </source>
</reference>
<evidence type="ECO:0000313" key="2">
    <source>
        <dbReference type="Proteomes" id="UP000466332"/>
    </source>
</evidence>
<dbReference type="Proteomes" id="UP000466332">
    <property type="component" value="Unassembled WGS sequence"/>
</dbReference>
<accession>A0ABW9WNG7</accession>
<keyword evidence="2" id="KW-1185">Reference proteome</keyword>
<name>A0ABW9WNG7_9BURK</name>
<protein>
    <submittedName>
        <fullName evidence="1">Uncharacterized protein</fullName>
    </submittedName>
</protein>
<evidence type="ECO:0000313" key="1">
    <source>
        <dbReference type="EMBL" id="MYN42757.1"/>
    </source>
</evidence>
<proteinExistence type="predicted"/>
<dbReference type="EMBL" id="WWCS01000024">
    <property type="protein sequence ID" value="MYN42757.1"/>
    <property type="molecule type" value="Genomic_DNA"/>
</dbReference>
<sequence length="84" mass="9379">MLSDPDLRNVSDLTTGDFIAFELFDADVWRAFRISRSALDVLSNGRDLAPLQSFKQNIDRIKGVAFNAHKVGNGYVVLDSDSFK</sequence>
<comment type="caution">
    <text evidence="1">The sequence shown here is derived from an EMBL/GenBank/DDBJ whole genome shotgun (WGS) entry which is preliminary data.</text>
</comment>
<gene>
    <name evidence="1" type="ORF">GTP55_25775</name>
</gene>
<dbReference type="RefSeq" id="WP_161047641.1">
    <property type="nucleotide sequence ID" value="NZ_WWCS01000024.1"/>
</dbReference>
<organism evidence="1 2">
    <name type="scientific">Duganella margarita</name>
    <dbReference type="NCBI Taxonomy" id="2692170"/>
    <lineage>
        <taxon>Bacteria</taxon>
        <taxon>Pseudomonadati</taxon>
        <taxon>Pseudomonadota</taxon>
        <taxon>Betaproteobacteria</taxon>
        <taxon>Burkholderiales</taxon>
        <taxon>Oxalobacteraceae</taxon>
        <taxon>Telluria group</taxon>
        <taxon>Duganella</taxon>
    </lineage>
</organism>